<keyword evidence="8" id="KW-1185">Reference proteome</keyword>
<dbReference type="SUPFAM" id="SSF54171">
    <property type="entry name" value="DNA-binding domain"/>
    <property type="match status" value="1"/>
</dbReference>
<evidence type="ECO:0000256" key="5">
    <source>
        <dbReference type="ARBA" id="ARBA00023242"/>
    </source>
</evidence>
<dbReference type="CDD" id="cd00018">
    <property type="entry name" value="AP2"/>
    <property type="match status" value="1"/>
</dbReference>
<sequence>MEDTLFCPVKFTEHRNFTKKFSTKKQQQNQHHPPENRVVRISVTDPDATDSSSDEEEGEFFERQRVKKYVNEIKIESGSRNSLVPGCRKRPAGEGSEFRRPVKPPPTTNGKKFRGVRQRPWGKWAAEIRDPARRQRVWLGTFDTAEEAAMVYDNAAIKLRGPDALTNFATPPPPPEKEAEVNIPSVSGSYYDSGEESHNLSSPTSVLHFRTQSPEESENPPKPEAFQKPSPPSLADDQFHECQGETSFSGEYSTDFPKFEDIFQLPSPDMSIFFDEQPLFFEESIWNEGFSQIFTNMPEDLGSPVLSSSISQGGDDYFQDILLGSDPLVVL</sequence>
<dbReference type="SMART" id="SM00380">
    <property type="entry name" value="AP2"/>
    <property type="match status" value="1"/>
</dbReference>
<gene>
    <name evidence="9" type="primary">LOC111011618</name>
</gene>
<evidence type="ECO:0000256" key="6">
    <source>
        <dbReference type="SAM" id="MobiDB-lite"/>
    </source>
</evidence>
<dbReference type="PANTHER" id="PTHR31194">
    <property type="entry name" value="SHN SHINE , DNA BINDING / TRANSCRIPTION FACTOR"/>
    <property type="match status" value="1"/>
</dbReference>
<dbReference type="GO" id="GO:0005634">
    <property type="term" value="C:nucleus"/>
    <property type="evidence" value="ECO:0007669"/>
    <property type="project" value="UniProtKB-SubCell"/>
</dbReference>
<dbReference type="PRINTS" id="PR00367">
    <property type="entry name" value="ETHRSPELEMNT"/>
</dbReference>
<dbReference type="GO" id="GO:0003677">
    <property type="term" value="F:DNA binding"/>
    <property type="evidence" value="ECO:0007669"/>
    <property type="project" value="UniProtKB-KW"/>
</dbReference>
<keyword evidence="3" id="KW-0238">DNA-binding</keyword>
<evidence type="ECO:0000256" key="1">
    <source>
        <dbReference type="ARBA" id="ARBA00004123"/>
    </source>
</evidence>
<feature type="region of interest" description="Disordered" evidence="6">
    <location>
        <begin position="166"/>
        <end position="237"/>
    </location>
</feature>
<evidence type="ECO:0000259" key="7">
    <source>
        <dbReference type="PROSITE" id="PS51032"/>
    </source>
</evidence>
<dbReference type="InterPro" id="IPR050913">
    <property type="entry name" value="AP2/ERF_ERF"/>
</dbReference>
<feature type="domain" description="AP2/ERF" evidence="7">
    <location>
        <begin position="112"/>
        <end position="169"/>
    </location>
</feature>
<dbReference type="InterPro" id="IPR001471">
    <property type="entry name" value="AP2/ERF_dom"/>
</dbReference>
<dbReference type="AlphaFoldDB" id="A0A6J1CH70"/>
<keyword evidence="2" id="KW-0805">Transcription regulation</keyword>
<dbReference type="GO" id="GO:0003700">
    <property type="term" value="F:DNA-binding transcription factor activity"/>
    <property type="evidence" value="ECO:0007669"/>
    <property type="project" value="InterPro"/>
</dbReference>
<dbReference type="InterPro" id="IPR016177">
    <property type="entry name" value="DNA-bd_dom_sf"/>
</dbReference>
<feature type="region of interest" description="Disordered" evidence="6">
    <location>
        <begin position="80"/>
        <end position="118"/>
    </location>
</feature>
<feature type="region of interest" description="Disordered" evidence="6">
    <location>
        <begin position="18"/>
        <end position="60"/>
    </location>
</feature>
<comment type="subcellular location">
    <subcellularLocation>
        <location evidence="1">Nucleus</location>
    </subcellularLocation>
</comment>
<dbReference type="PANTHER" id="PTHR31194:SF202">
    <property type="entry name" value="ETHYLENE-RESPONSIVE TRANSCRIPTION FACTOR ERF070"/>
    <property type="match status" value="1"/>
</dbReference>
<dbReference type="InterPro" id="IPR036955">
    <property type="entry name" value="AP2/ERF_dom_sf"/>
</dbReference>
<evidence type="ECO:0000256" key="2">
    <source>
        <dbReference type="ARBA" id="ARBA00023015"/>
    </source>
</evidence>
<keyword evidence="4" id="KW-0804">Transcription</keyword>
<reference evidence="9" key="1">
    <citation type="submission" date="2025-08" db="UniProtKB">
        <authorList>
            <consortium name="RefSeq"/>
        </authorList>
    </citation>
    <scope>IDENTIFICATION</scope>
    <source>
        <strain evidence="9">OHB3-1</strain>
    </source>
</reference>
<name>A0A6J1CH70_MOMCH</name>
<evidence type="ECO:0000256" key="4">
    <source>
        <dbReference type="ARBA" id="ARBA00023163"/>
    </source>
</evidence>
<dbReference type="Proteomes" id="UP000504603">
    <property type="component" value="Unplaced"/>
</dbReference>
<dbReference type="RefSeq" id="XP_022141160.1">
    <property type="nucleotide sequence ID" value="XM_022285468.1"/>
</dbReference>
<dbReference type="KEGG" id="mcha:111011618"/>
<dbReference type="Pfam" id="PF00847">
    <property type="entry name" value="AP2"/>
    <property type="match status" value="1"/>
</dbReference>
<accession>A0A6J1CH70</accession>
<dbReference type="FunFam" id="3.30.730.10:FF:000001">
    <property type="entry name" value="Ethylene-responsive transcription factor 2"/>
    <property type="match status" value="1"/>
</dbReference>
<dbReference type="GeneID" id="111011618"/>
<dbReference type="OrthoDB" id="777519at2759"/>
<dbReference type="Gene3D" id="3.30.730.10">
    <property type="entry name" value="AP2/ERF domain"/>
    <property type="match status" value="1"/>
</dbReference>
<evidence type="ECO:0000313" key="9">
    <source>
        <dbReference type="RefSeq" id="XP_022141160.1"/>
    </source>
</evidence>
<dbReference type="PROSITE" id="PS51032">
    <property type="entry name" value="AP2_ERF"/>
    <property type="match status" value="1"/>
</dbReference>
<protein>
    <submittedName>
        <fullName evidence="9">Ethylene-responsive transcription factor CRF4-like</fullName>
    </submittedName>
</protein>
<organism evidence="8 9">
    <name type="scientific">Momordica charantia</name>
    <name type="common">Bitter gourd</name>
    <name type="synonym">Balsam pear</name>
    <dbReference type="NCBI Taxonomy" id="3673"/>
    <lineage>
        <taxon>Eukaryota</taxon>
        <taxon>Viridiplantae</taxon>
        <taxon>Streptophyta</taxon>
        <taxon>Embryophyta</taxon>
        <taxon>Tracheophyta</taxon>
        <taxon>Spermatophyta</taxon>
        <taxon>Magnoliopsida</taxon>
        <taxon>eudicotyledons</taxon>
        <taxon>Gunneridae</taxon>
        <taxon>Pentapetalae</taxon>
        <taxon>rosids</taxon>
        <taxon>fabids</taxon>
        <taxon>Cucurbitales</taxon>
        <taxon>Cucurbitaceae</taxon>
        <taxon>Momordiceae</taxon>
        <taxon>Momordica</taxon>
    </lineage>
</organism>
<evidence type="ECO:0000256" key="3">
    <source>
        <dbReference type="ARBA" id="ARBA00023125"/>
    </source>
</evidence>
<keyword evidence="5" id="KW-0539">Nucleus</keyword>
<proteinExistence type="predicted"/>
<evidence type="ECO:0000313" key="8">
    <source>
        <dbReference type="Proteomes" id="UP000504603"/>
    </source>
</evidence>